<name>A0A444ZIM6_ARAHY</name>
<dbReference type="AlphaFoldDB" id="A0A444ZIM6"/>
<evidence type="ECO:0000256" key="6">
    <source>
        <dbReference type="ARBA" id="ARBA00022786"/>
    </source>
</evidence>
<dbReference type="InterPro" id="IPR001841">
    <property type="entry name" value="Znf_RING"/>
</dbReference>
<comment type="catalytic activity">
    <reaction evidence="1">
        <text>S-ubiquitinyl-[E2 ubiquitin-conjugating enzyme]-L-cysteine + [acceptor protein]-L-lysine = [E2 ubiquitin-conjugating enzyme]-L-cysteine + N(6)-ubiquitinyl-[acceptor protein]-L-lysine.</text>
        <dbReference type="EC" id="2.3.2.27"/>
    </reaction>
</comment>
<evidence type="ECO:0000256" key="1">
    <source>
        <dbReference type="ARBA" id="ARBA00000900"/>
    </source>
</evidence>
<dbReference type="GO" id="GO:0043067">
    <property type="term" value="P:regulation of programmed cell death"/>
    <property type="evidence" value="ECO:0007669"/>
    <property type="project" value="TreeGrafter"/>
</dbReference>
<evidence type="ECO:0000313" key="15">
    <source>
        <dbReference type="Proteomes" id="UP000289738"/>
    </source>
</evidence>
<sequence>MAVEAPHNLFPPQQFVSNTEFIKLSHNQYQQHNMMMDAGIITMNNNNKNTASTTTMPESLLMPLYASCDPNSINKSDSGLTYHHRISLPRKRSREDSIAESSNVLPLPQKSKLSSPFLHHHNNLLLHHLNSQHSEIDQLISQHTERVRLELEEQRTRQSRTFLTAIQEAVITKLKEKDDEIQRMGKLNFALQERVKSLCLENQLWRDLAQTNEATANSLRSNLEQVLAHVATDDHHQHHNNNNGYGYDDEAESSCASNNRHLRLEDDADDGGDSGAAAVRMCKKCGERESIVLLLPCRHLCLCTTCGSTVRNCPLCNSGINASVHVNLS</sequence>
<reference evidence="14 15" key="1">
    <citation type="submission" date="2019-01" db="EMBL/GenBank/DDBJ databases">
        <title>Sequencing of cultivated peanut Arachis hypogaea provides insights into genome evolution and oil improvement.</title>
        <authorList>
            <person name="Chen X."/>
        </authorList>
    </citation>
    <scope>NUCLEOTIDE SEQUENCE [LARGE SCALE GENOMIC DNA]</scope>
    <source>
        <strain evidence="15">cv. Fuhuasheng</strain>
        <tissue evidence="14">Leaves</tissue>
    </source>
</reference>
<dbReference type="PROSITE" id="PS50089">
    <property type="entry name" value="ZF_RING_2"/>
    <property type="match status" value="1"/>
</dbReference>
<evidence type="ECO:0000256" key="10">
    <source>
        <dbReference type="ARBA" id="ARBA00060618"/>
    </source>
</evidence>
<dbReference type="GO" id="GO:0006952">
    <property type="term" value="P:defense response"/>
    <property type="evidence" value="ECO:0007669"/>
    <property type="project" value="UniProtKB-KW"/>
</dbReference>
<dbReference type="InterPro" id="IPR013083">
    <property type="entry name" value="Znf_RING/FYVE/PHD"/>
</dbReference>
<evidence type="ECO:0000256" key="12">
    <source>
        <dbReference type="PROSITE-ProRule" id="PRU00175"/>
    </source>
</evidence>
<comment type="caution">
    <text evidence="14">The sequence shown here is derived from an EMBL/GenBank/DDBJ whole genome shotgun (WGS) entry which is preliminary data.</text>
</comment>
<keyword evidence="4" id="KW-0479">Metal-binding</keyword>
<evidence type="ECO:0000256" key="2">
    <source>
        <dbReference type="ARBA" id="ARBA00012483"/>
    </source>
</evidence>
<dbReference type="Pfam" id="PF13920">
    <property type="entry name" value="zf-C3HC4_3"/>
    <property type="match status" value="1"/>
</dbReference>
<dbReference type="OrthoDB" id="1711136at2759"/>
<dbReference type="PANTHER" id="PTHR42647:SF55">
    <property type="entry name" value="BOI-RELATED E3 UBIQUITIN-PROTEIN LIGASE 1"/>
    <property type="match status" value="1"/>
</dbReference>
<evidence type="ECO:0000256" key="4">
    <source>
        <dbReference type="ARBA" id="ARBA00022723"/>
    </source>
</evidence>
<dbReference type="PIRSF" id="PIRSF036836">
    <property type="entry name" value="RNase_bind_SBP1"/>
    <property type="match status" value="1"/>
</dbReference>
<dbReference type="Gene3D" id="3.30.40.10">
    <property type="entry name" value="Zinc/RING finger domain, C3HC4 (zinc finger)"/>
    <property type="match status" value="1"/>
</dbReference>
<evidence type="ECO:0000256" key="3">
    <source>
        <dbReference type="ARBA" id="ARBA00022679"/>
    </source>
</evidence>
<dbReference type="FunFam" id="3.30.40.10:FF:000541">
    <property type="entry name" value="BOI-related E3 ubiquitin-protein ligase 1"/>
    <property type="match status" value="1"/>
</dbReference>
<keyword evidence="3" id="KW-0808">Transferase</keyword>
<evidence type="ECO:0000256" key="8">
    <source>
        <dbReference type="ARBA" id="ARBA00022833"/>
    </source>
</evidence>
<organism evidence="14 15">
    <name type="scientific">Arachis hypogaea</name>
    <name type="common">Peanut</name>
    <dbReference type="NCBI Taxonomy" id="3818"/>
    <lineage>
        <taxon>Eukaryota</taxon>
        <taxon>Viridiplantae</taxon>
        <taxon>Streptophyta</taxon>
        <taxon>Embryophyta</taxon>
        <taxon>Tracheophyta</taxon>
        <taxon>Spermatophyta</taxon>
        <taxon>Magnoliopsida</taxon>
        <taxon>eudicotyledons</taxon>
        <taxon>Gunneridae</taxon>
        <taxon>Pentapetalae</taxon>
        <taxon>rosids</taxon>
        <taxon>fabids</taxon>
        <taxon>Fabales</taxon>
        <taxon>Fabaceae</taxon>
        <taxon>Papilionoideae</taxon>
        <taxon>50 kb inversion clade</taxon>
        <taxon>dalbergioids sensu lato</taxon>
        <taxon>Dalbergieae</taxon>
        <taxon>Pterocarpus clade</taxon>
        <taxon>Arachis</taxon>
    </lineage>
</organism>
<dbReference type="STRING" id="3818.A0A444ZIM6"/>
<protein>
    <recommendedName>
        <fullName evidence="2">RING-type E3 ubiquitin transferase</fullName>
        <ecNumber evidence="2">2.3.2.27</ecNumber>
    </recommendedName>
</protein>
<proteinExistence type="predicted"/>
<accession>A0A444ZIM6</accession>
<keyword evidence="7" id="KW-0611">Plant defense</keyword>
<comment type="pathway">
    <text evidence="10">Protein degradation; proteasomal ubiquitin-dependent pathway.</text>
</comment>
<dbReference type="EC" id="2.3.2.27" evidence="2"/>
<evidence type="ECO:0000256" key="9">
    <source>
        <dbReference type="ARBA" id="ARBA00055493"/>
    </source>
</evidence>
<keyword evidence="8" id="KW-0862">Zinc</keyword>
<evidence type="ECO:0000259" key="13">
    <source>
        <dbReference type="PROSITE" id="PS50089"/>
    </source>
</evidence>
<comment type="function">
    <text evidence="9">Probable E3 ubiquitin-protein ligase. Has no effect on the stability of the DELLA proteins.</text>
</comment>
<dbReference type="PANTHER" id="PTHR42647">
    <property type="entry name" value="SBP (S-RIBONUCLEASE BINDING PROTEIN) FAMILY PROTEIN"/>
    <property type="match status" value="1"/>
</dbReference>
<keyword evidence="15" id="KW-1185">Reference proteome</keyword>
<dbReference type="Proteomes" id="UP000289738">
    <property type="component" value="Chromosome B04"/>
</dbReference>
<comment type="subunit">
    <text evidence="11">Interacts with the DELLA proteins GAI, RGA, RGL1, RGL2 and RGL3.</text>
</comment>
<dbReference type="GO" id="GO:0008270">
    <property type="term" value="F:zinc ion binding"/>
    <property type="evidence" value="ECO:0007669"/>
    <property type="project" value="UniProtKB-KW"/>
</dbReference>
<keyword evidence="5 12" id="KW-0863">Zinc-finger</keyword>
<gene>
    <name evidence="14" type="ORF">Ahy_B04g070727</name>
</gene>
<dbReference type="SMR" id="A0A444ZIM6"/>
<evidence type="ECO:0000256" key="11">
    <source>
        <dbReference type="ARBA" id="ARBA00062563"/>
    </source>
</evidence>
<dbReference type="EMBL" id="SDMP01000014">
    <property type="protein sequence ID" value="RYR14066.1"/>
    <property type="molecule type" value="Genomic_DNA"/>
</dbReference>
<evidence type="ECO:0000313" key="14">
    <source>
        <dbReference type="EMBL" id="RYR14066.1"/>
    </source>
</evidence>
<dbReference type="Gramene" id="arahy.Tifrunner.gnm2.ann2.Ah14g194300.1">
    <property type="protein sequence ID" value="arahy.Tifrunner.gnm2.ann2.Ah14g194300.1-CDS"/>
    <property type="gene ID" value="arahy.Tifrunner.gnm2.ann2.Ah14g194300"/>
</dbReference>
<dbReference type="GO" id="GO:0061630">
    <property type="term" value="F:ubiquitin protein ligase activity"/>
    <property type="evidence" value="ECO:0007669"/>
    <property type="project" value="UniProtKB-EC"/>
</dbReference>
<feature type="domain" description="RING-type" evidence="13">
    <location>
        <begin position="282"/>
        <end position="317"/>
    </location>
</feature>
<keyword evidence="6" id="KW-0833">Ubl conjugation pathway</keyword>
<evidence type="ECO:0000256" key="7">
    <source>
        <dbReference type="ARBA" id="ARBA00022821"/>
    </source>
</evidence>
<dbReference type="CDD" id="cd16649">
    <property type="entry name" value="mRING-HC-C3HC5_CGRF1-like"/>
    <property type="match status" value="1"/>
</dbReference>
<evidence type="ECO:0000256" key="5">
    <source>
        <dbReference type="ARBA" id="ARBA00022771"/>
    </source>
</evidence>